<name>A0AAV9UQJ1_9PEZI</name>
<dbReference type="InterPro" id="IPR038765">
    <property type="entry name" value="Papain-like_cys_pep_sf"/>
</dbReference>
<dbReference type="Gene3D" id="3.10.620.30">
    <property type="match status" value="1"/>
</dbReference>
<feature type="domain" description="Transglutaminase-like" evidence="2">
    <location>
        <begin position="356"/>
        <end position="428"/>
    </location>
</feature>
<dbReference type="Proteomes" id="UP001375240">
    <property type="component" value="Unassembled WGS sequence"/>
</dbReference>
<feature type="region of interest" description="Disordered" evidence="1">
    <location>
        <begin position="20"/>
        <end position="274"/>
    </location>
</feature>
<accession>A0AAV9UQJ1</accession>
<dbReference type="Pfam" id="PF01841">
    <property type="entry name" value="Transglut_core"/>
    <property type="match status" value="1"/>
</dbReference>
<feature type="compositionally biased region" description="Pro residues" evidence="1">
    <location>
        <begin position="233"/>
        <end position="250"/>
    </location>
</feature>
<dbReference type="EMBL" id="JAVHNQ010000005">
    <property type="protein sequence ID" value="KAK6346916.1"/>
    <property type="molecule type" value="Genomic_DNA"/>
</dbReference>
<keyword evidence="4" id="KW-1185">Reference proteome</keyword>
<evidence type="ECO:0000259" key="2">
    <source>
        <dbReference type="SMART" id="SM00460"/>
    </source>
</evidence>
<feature type="compositionally biased region" description="Pro residues" evidence="1">
    <location>
        <begin position="110"/>
        <end position="121"/>
    </location>
</feature>
<evidence type="ECO:0000313" key="4">
    <source>
        <dbReference type="Proteomes" id="UP001375240"/>
    </source>
</evidence>
<dbReference type="AlphaFoldDB" id="A0AAV9UQJ1"/>
<dbReference type="PANTHER" id="PTHR46333">
    <property type="entry name" value="CYTOKINESIS PROTEIN 3"/>
    <property type="match status" value="1"/>
</dbReference>
<dbReference type="SUPFAM" id="SSF54001">
    <property type="entry name" value="Cysteine proteinases"/>
    <property type="match status" value="1"/>
</dbReference>
<organism evidence="3 4">
    <name type="scientific">Orbilia brochopaga</name>
    <dbReference type="NCBI Taxonomy" id="3140254"/>
    <lineage>
        <taxon>Eukaryota</taxon>
        <taxon>Fungi</taxon>
        <taxon>Dikarya</taxon>
        <taxon>Ascomycota</taxon>
        <taxon>Pezizomycotina</taxon>
        <taxon>Orbiliomycetes</taxon>
        <taxon>Orbiliales</taxon>
        <taxon>Orbiliaceae</taxon>
        <taxon>Orbilia</taxon>
    </lineage>
</organism>
<dbReference type="InterPro" id="IPR052557">
    <property type="entry name" value="CAP/Cytokinesis_protein"/>
</dbReference>
<feature type="compositionally biased region" description="Pro residues" evidence="1">
    <location>
        <begin position="73"/>
        <end position="82"/>
    </location>
</feature>
<evidence type="ECO:0000313" key="3">
    <source>
        <dbReference type="EMBL" id="KAK6346916.1"/>
    </source>
</evidence>
<dbReference type="SMART" id="SM00460">
    <property type="entry name" value="TGc"/>
    <property type="match status" value="1"/>
</dbReference>
<dbReference type="PANTHER" id="PTHR46333:SF5">
    <property type="entry name" value="TRANSGLUTAMINASE-LIKE DOMAIN-CONTAINING PROTEIN"/>
    <property type="match status" value="1"/>
</dbReference>
<gene>
    <name evidence="3" type="ORF">TWF696_007016</name>
</gene>
<dbReference type="PRINTS" id="PR01217">
    <property type="entry name" value="PRICHEXTENSN"/>
</dbReference>
<reference evidence="3 4" key="1">
    <citation type="submission" date="2019-10" db="EMBL/GenBank/DDBJ databases">
        <authorList>
            <person name="Palmer J.M."/>
        </authorList>
    </citation>
    <scope>NUCLEOTIDE SEQUENCE [LARGE SCALE GENOMIC DNA]</scope>
    <source>
        <strain evidence="3 4">TWF696</strain>
    </source>
</reference>
<comment type="caution">
    <text evidence="3">The sequence shown here is derived from an EMBL/GenBank/DDBJ whole genome shotgun (WGS) entry which is preliminary data.</text>
</comment>
<evidence type="ECO:0000256" key="1">
    <source>
        <dbReference type="SAM" id="MobiDB-lite"/>
    </source>
</evidence>
<feature type="compositionally biased region" description="Pro residues" evidence="1">
    <location>
        <begin position="185"/>
        <end position="195"/>
    </location>
</feature>
<dbReference type="InterPro" id="IPR002931">
    <property type="entry name" value="Transglutaminase-like"/>
</dbReference>
<proteinExistence type="predicted"/>
<dbReference type="GO" id="GO:0005737">
    <property type="term" value="C:cytoplasm"/>
    <property type="evidence" value="ECO:0007669"/>
    <property type="project" value="TreeGrafter"/>
</dbReference>
<sequence>MEVVDPAHLSLADRKAALTMAHIRPGGPQQLSPVEAPTAPTRPRPRGPPPPPPAHPPRARSGGPPKLPERPPPKYTPSPSPAPSSHSSNDDRPVLKAPPLPPRTKTLPSSGPPPKPPPLPKRSPSSPVVPHGATGTPTETKYSLPPLGVIPPKISDRPWGTKQSSSRDPQTRPPIPKLPSRPAGPVLPKPAPPELPGRATAHNLRPTPPTDPAPYKQRNILELGFGGKNGKLPSPPRSPEPSTQSPPPIPSSTKPKPSGPPPLPGARPTISHSYSAQPPNGVCLKCRDFSQPDAHAARFPRHAYNDVQRLALDLTAPFESATDKARVIFTWLHHNVVYDVQNFFNNSVKPSTPASTLKTGLAVCEGFAGLFAAMAVFAGLEAIVVGGHGKGYGWTETDKSFVPPFKGNHAWNACRIDGGEWHLIDPCWGAGHLNERSTYSQIFDPSHFTGTNEEFGRRHYPSNSEYQFLDRPITWEQYFLLQEAGPKTFSHMTDPEFNFGKDTAEPRQKVLSPYSRHNFRLTGVCEHTPATTQWILQLSNGQDEETMVSDGRGGLVGSIAAGASGTKIQIRAIHMFNGASAKGLTHRKWDDRHKGGWSCSYVAICEWVVG</sequence>
<protein>
    <recommendedName>
        <fullName evidence="2">Transglutaminase-like domain-containing protein</fullName>
    </recommendedName>
</protein>
<feature type="compositionally biased region" description="Pro residues" evidence="1">
    <location>
        <begin position="40"/>
        <end position="56"/>
    </location>
</feature>